<dbReference type="PANTHER" id="PTHR11575:SF24">
    <property type="entry name" value="5'-NUCLEOTIDASE"/>
    <property type="match status" value="1"/>
</dbReference>
<reference evidence="3" key="1">
    <citation type="journal article" date="2019" name="Int. J. Syst. Evol. Microbiol.">
        <title>The Global Catalogue of Microorganisms (GCM) 10K type strain sequencing project: providing services to taxonomists for standard genome sequencing and annotation.</title>
        <authorList>
            <consortium name="The Broad Institute Genomics Platform"/>
            <consortium name="The Broad Institute Genome Sequencing Center for Infectious Disease"/>
            <person name="Wu L."/>
            <person name="Ma J."/>
        </authorList>
    </citation>
    <scope>NUCLEOTIDE SEQUENCE [LARGE SCALE GENOMIC DNA]</scope>
    <source>
        <strain evidence="3">KCTC 42911</strain>
    </source>
</reference>
<evidence type="ECO:0000313" key="3">
    <source>
        <dbReference type="Proteomes" id="UP001595629"/>
    </source>
</evidence>
<dbReference type="Gene3D" id="3.90.780.10">
    <property type="entry name" value="5'-Nucleotidase, C-terminal domain"/>
    <property type="match status" value="1"/>
</dbReference>
<dbReference type="InterPro" id="IPR055188">
    <property type="entry name" value="Choice_anch_I"/>
</dbReference>
<dbReference type="InterPro" id="IPR011048">
    <property type="entry name" value="Haem_d1_sf"/>
</dbReference>
<protein>
    <submittedName>
        <fullName evidence="2">Choice-of-anchor I family protein</fullName>
    </submittedName>
</protein>
<sequence>MTYTLQILHASDLEGGVDALSRASNFAAIIEALQDDQANSVTISAGDNYIPGPFFSTAADFSMGGVLTDAYARLYTEVMGMDLTGVDLDLGRGGGRVDVSIMNVIGFDASAVGNHEFDPGTTAFSEVIGAEGGDGVIEWVGATFPYLTSNLDFGADGALSGLFTDMLMTNDMFNESLADLAAGDTGPAIAPSTIIEENGERIGVVGATTQIIETISSTGGVNETTGGVNDMAALATVIQAEIDQLIGEGVNKIIVASHLQQISLEKELAGLLNGVDVIIAGGSDTLQADATDRLRDGDTADEGYPFLATDAGGNPVAIVSTDGEYSYVGRLVVEFDENGVLMTDSIDASVSGAFATDEQGVVDMVGQVQGAQGVMTTEAQEVPPVADTAAEGSFDMYVRDNVLVVDGTFANLSSALRDVSPDGVDPEGNPIDAIHLHNAATGANGGVVRSLTVTDNGDGSGSYYGRFLLTDAELAELNAGNMYVNIHTDNNPGGELRGQLVNQTGLTDVTPTAGVAVDLSGQADIVQDLTDAVAGIVEAKDGIIFGAHEVFLDGRRESVRTEETNFGRVTAEANLAAARDADSDVMVSFKNGGGIRAAIGGSDNDGTNKGDGLLSQLDIENALRFNNGLTLITLTAEGLMMLLEHAVAETDTDAGNTPGRFPQIAGLRFSFDEAGDAQILATDDDGNYIVDPETGMPQVATEGGRVQTVALIDPETGEKMIIARDGMLTTDAPEQIRVVTLNFLVDNNGDGYPFQELATDIQYLTEDGSTTPDGDAENLLGEQKALADYFQSNFADEDNAFAEADTDAMNDRGIVQLSRNGDRDYILIGEPDDSIEVSIAATLNSGETELFTGGSEVVNTEDGKAYVTNGAQDQIDVFDMASGDLAMSIDLSGIDGYDGVQSVDVKNGFVAVAIAREGAANGVVALFDTEGSQIQLYEVGNLPDMVTFTPDGNKILVAGEGEPTDGTDPLGTVSIIDISVNPDEAVISILDFSDFDGQEDTLREEGVLIEPGKSVSEDLEPEYITVLPGGETAWVALQEANAYAVVDLMTNQITALRSFGLVDRSEEGFELDASNRDNAINLQNYDNLVGMRQPDAITSYEIDGETYVLTANEGDARDATEARVKDLMLDPTVFPNAEELQQDANLGRLKVRSDLGDTDGDGDYDQLYAYGSRSFTIYNTAGDIVFDSASSFSQIIAEIRPDQFNADDGEFDGRSDDKGVEPEAVAVGMVEGRVMAFVGLERDNGIMVMDISNPAMPQYVGYIDGQANGHLSPETIDFISPEDSATGLAQIAVAYEGDGNTVIYNFDDVTRTTGTDGADRLLGTEGDDFIFGLDGADVIDGFGGNDNIMAGETDMDLSDTVYAGAGDDTVDGGAGNDILNGMDGDDVLLGQTGSDMLVGHDGDDALSGGAISDELFGNAGDDFLNGGSGFDRLNGGAGADQFYHAGAAVHGSDWIQDYSSTDGDLLVFGLEGATADELVVNFAITEGAGDGAIAEAFIGHAPTGQTLFALVDGADATEINLRLANGDVFDLLA</sequence>
<dbReference type="Gene3D" id="3.60.21.10">
    <property type="match status" value="1"/>
</dbReference>
<dbReference type="Gene3D" id="2.130.10.10">
    <property type="entry name" value="YVTN repeat-like/Quinoprotein amine dehydrogenase"/>
    <property type="match status" value="1"/>
</dbReference>
<dbReference type="InterPro" id="IPR006179">
    <property type="entry name" value="5_nucleotidase/apyrase"/>
</dbReference>
<name>A0ABV7TB56_9RHOB</name>
<dbReference type="Gene3D" id="2.150.10.10">
    <property type="entry name" value="Serralysin-like metalloprotease, C-terminal"/>
    <property type="match status" value="3"/>
</dbReference>
<dbReference type="InterPro" id="IPR015943">
    <property type="entry name" value="WD40/YVTN_repeat-like_dom_sf"/>
</dbReference>
<comment type="caution">
    <text evidence="2">The sequence shown here is derived from an EMBL/GenBank/DDBJ whole genome shotgun (WGS) entry which is preliminary data.</text>
</comment>
<keyword evidence="3" id="KW-1185">Reference proteome</keyword>
<gene>
    <name evidence="2" type="ORF">ACFORG_01965</name>
</gene>
<dbReference type="InterPro" id="IPR006146">
    <property type="entry name" value="5'-Nucleotdase_CS"/>
</dbReference>
<organism evidence="2 3">
    <name type="scientific">Lutimaribacter marinistellae</name>
    <dbReference type="NCBI Taxonomy" id="1820329"/>
    <lineage>
        <taxon>Bacteria</taxon>
        <taxon>Pseudomonadati</taxon>
        <taxon>Pseudomonadota</taxon>
        <taxon>Alphaproteobacteria</taxon>
        <taxon>Rhodobacterales</taxon>
        <taxon>Roseobacteraceae</taxon>
        <taxon>Lutimaribacter</taxon>
    </lineage>
</organism>
<dbReference type="SMART" id="SM00754">
    <property type="entry name" value="CHRD"/>
    <property type="match status" value="1"/>
</dbReference>
<dbReference type="Proteomes" id="UP001595629">
    <property type="component" value="Unassembled WGS sequence"/>
</dbReference>
<dbReference type="InterPro" id="IPR001343">
    <property type="entry name" value="Hemolysn_Ca-bd"/>
</dbReference>
<dbReference type="InterPro" id="IPR018511">
    <property type="entry name" value="Hemolysin-typ_Ca-bd_CS"/>
</dbReference>
<dbReference type="PRINTS" id="PR00313">
    <property type="entry name" value="CABNDNGRPT"/>
</dbReference>
<dbReference type="SUPFAM" id="SSF55816">
    <property type="entry name" value="5'-nucleotidase (syn. UDP-sugar hydrolase), C-terminal domain"/>
    <property type="match status" value="1"/>
</dbReference>
<dbReference type="Pfam" id="PF02872">
    <property type="entry name" value="5_nucleotid_C"/>
    <property type="match status" value="1"/>
</dbReference>
<dbReference type="SUPFAM" id="SSF51004">
    <property type="entry name" value="C-terminal (heme d1) domain of cytochrome cd1-nitrite reductase"/>
    <property type="match status" value="1"/>
</dbReference>
<dbReference type="InterPro" id="IPR010895">
    <property type="entry name" value="CHRD"/>
</dbReference>
<evidence type="ECO:0000259" key="1">
    <source>
        <dbReference type="SMART" id="SM00754"/>
    </source>
</evidence>
<feature type="domain" description="CHRD" evidence="1">
    <location>
        <begin position="369"/>
        <end position="502"/>
    </location>
</feature>
<dbReference type="RefSeq" id="WP_386733694.1">
    <property type="nucleotide sequence ID" value="NZ_JBHRXI010000001.1"/>
</dbReference>
<evidence type="ECO:0000313" key="2">
    <source>
        <dbReference type="EMBL" id="MFC3612513.1"/>
    </source>
</evidence>
<proteinExistence type="predicted"/>
<dbReference type="EMBL" id="JBHRXI010000001">
    <property type="protein sequence ID" value="MFC3612513.1"/>
    <property type="molecule type" value="Genomic_DNA"/>
</dbReference>
<dbReference type="PANTHER" id="PTHR11575">
    <property type="entry name" value="5'-NUCLEOTIDASE-RELATED"/>
    <property type="match status" value="1"/>
</dbReference>
<dbReference type="InterPro" id="IPR011049">
    <property type="entry name" value="Serralysin-like_metalloprot_C"/>
</dbReference>
<dbReference type="InterPro" id="IPR029052">
    <property type="entry name" value="Metallo-depent_PP-like"/>
</dbReference>
<dbReference type="PROSITE" id="PS00330">
    <property type="entry name" value="HEMOLYSIN_CALCIUM"/>
    <property type="match status" value="2"/>
</dbReference>
<dbReference type="InterPro" id="IPR036907">
    <property type="entry name" value="5'-Nucleotdase_C_sf"/>
</dbReference>
<accession>A0ABV7TB56</accession>
<dbReference type="NCBIfam" id="NF038117">
    <property type="entry name" value="choice_anch_I"/>
    <property type="match status" value="1"/>
</dbReference>
<dbReference type="Pfam" id="PF07452">
    <property type="entry name" value="CHRD"/>
    <property type="match status" value="1"/>
</dbReference>
<dbReference type="InterPro" id="IPR008334">
    <property type="entry name" value="5'-Nucleotdase_C"/>
</dbReference>
<dbReference type="SUPFAM" id="SSF56300">
    <property type="entry name" value="Metallo-dependent phosphatases"/>
    <property type="match status" value="1"/>
</dbReference>
<dbReference type="SUPFAM" id="SSF51120">
    <property type="entry name" value="beta-Roll"/>
    <property type="match status" value="2"/>
</dbReference>
<dbReference type="Pfam" id="PF22494">
    <property type="entry name" value="choice_anch_I"/>
    <property type="match status" value="1"/>
</dbReference>
<dbReference type="PROSITE" id="PS00786">
    <property type="entry name" value="5_NUCLEOTIDASE_2"/>
    <property type="match status" value="1"/>
</dbReference>
<dbReference type="Pfam" id="PF00353">
    <property type="entry name" value="HemolysinCabind"/>
    <property type="match status" value="3"/>
</dbReference>